<accession>A0A800N8B3</accession>
<reference evidence="2 3" key="1">
    <citation type="journal article" date="2020" name="G3 (Bethesda)">
        <title>Whole Genome Sequencing and Comparative Genomics of Two Nematicidal Bacillus Strains Reveals a Wide Range of Possible Virulence Factors.</title>
        <authorList>
            <person name="Susic N."/>
            <person name="Janezic S."/>
            <person name="Rupnik M."/>
            <person name="Geric Stare B."/>
        </authorList>
    </citation>
    <scope>NUCLEOTIDE SEQUENCE [LARGE SCALE GENOMIC DNA]</scope>
    <source>
        <strain evidence="2 3">I-1582</strain>
    </source>
</reference>
<organism evidence="2 3">
    <name type="scientific">Cytobacillus firmus</name>
    <name type="common">Bacillus firmus</name>
    <dbReference type="NCBI Taxonomy" id="1399"/>
    <lineage>
        <taxon>Bacteria</taxon>
        <taxon>Bacillati</taxon>
        <taxon>Bacillota</taxon>
        <taxon>Bacilli</taxon>
        <taxon>Bacillales</taxon>
        <taxon>Bacillaceae</taxon>
        <taxon>Cytobacillus</taxon>
    </lineage>
</organism>
<protein>
    <submittedName>
        <fullName evidence="2">Uncharacterized protein</fullName>
    </submittedName>
</protein>
<sequence>MSICKFAYLFAGSGFLFAFTYLFASLTGLFAGLLIYL</sequence>
<keyword evidence="1" id="KW-1133">Transmembrane helix</keyword>
<evidence type="ECO:0000313" key="3">
    <source>
        <dbReference type="Proteomes" id="UP000465778"/>
    </source>
</evidence>
<evidence type="ECO:0000256" key="1">
    <source>
        <dbReference type="SAM" id="Phobius"/>
    </source>
</evidence>
<feature type="transmembrane region" description="Helical" evidence="1">
    <location>
        <begin position="6"/>
        <end position="36"/>
    </location>
</feature>
<keyword evidence="1" id="KW-0472">Membrane</keyword>
<dbReference type="AlphaFoldDB" id="A0A800N8B3"/>
<evidence type="ECO:0000313" key="2">
    <source>
        <dbReference type="EMBL" id="KAF0821364.1"/>
    </source>
</evidence>
<proteinExistence type="predicted"/>
<keyword evidence="1" id="KW-0812">Transmembrane</keyword>
<dbReference type="Proteomes" id="UP000465778">
    <property type="component" value="Unassembled WGS sequence"/>
</dbReference>
<dbReference type="EMBL" id="VDEM01000117">
    <property type="protein sequence ID" value="KAF0821364.1"/>
    <property type="molecule type" value="Genomic_DNA"/>
</dbReference>
<name>A0A800N8B3_CYTFI</name>
<gene>
    <name evidence="2" type="ORF">KIS1582_4936</name>
</gene>
<comment type="caution">
    <text evidence="2">The sequence shown here is derived from an EMBL/GenBank/DDBJ whole genome shotgun (WGS) entry which is preliminary data.</text>
</comment>